<dbReference type="AlphaFoldDB" id="Q8L3D6"/>
<evidence type="ECO:0000313" key="2">
    <source>
        <dbReference type="EMBL" id="BAB91405.1"/>
    </source>
</evidence>
<reference evidence="2" key="1">
    <citation type="submission" date="2002-04" db="EMBL/GenBank/DDBJ databases">
        <title>corynebacterium efficiens cryptic plasmid.</title>
        <authorList>
            <person name="Matsuzaki Y."/>
            <person name="Kimura E."/>
            <person name="Nakamatsu T."/>
            <person name="Kurahashi O."/>
        </authorList>
    </citation>
    <scope>NUCLEOTIDE SEQUENCE</scope>
    <source>
        <plasmid evidence="2">pYM2</plasmid>
    </source>
</reference>
<sequence>MTLADSPGTYTADAWNYSTDLFDTHPELALRSRGWNHQDAAEFLAHLDRSMFHGCPTRDFSAAWVKDPETGETRPKLHRVGTRSLSRCQYVALTHPQRSAVLVLDIDIPSHQAGGNIEHLHPQVYATLERWARVEKAPAWIGVNPLSGKCQLIWCIDPVFAAEGTTSSNTRLLAATTEEMTRVFGADQAFSHRLSRWPLHVFDDPTAYSWHCQHNRVDILDELMEVARTMTGSKKPRKHAHQEFSSGRARIEAARKATAEAKALAALDATLPTALEASGDLIDGVRVLWAAEGRAARDETAFRHALTVGYQLKAAGERLKDAKIIDAYERAYNVAQAVGADGREPDLPAMRDRQTMARRVRAYVAKGQPTVSARSTQTQSSRGRKALATMGRRGGQKAAERWKTDPNGKYAQENRQRLEAANKRRQVSWNKYASTNSGYGFRHVWASLEKCLRDEQIMEETGLSRATVTRHWVHCERLACCQILRGAHAVHR</sequence>
<keyword evidence="2" id="KW-0614">Plasmid</keyword>
<protein>
    <submittedName>
        <fullName evidence="2">Replication initiation protein</fullName>
    </submittedName>
</protein>
<gene>
    <name evidence="2" type="primary">rep</name>
</gene>
<feature type="region of interest" description="Disordered" evidence="1">
    <location>
        <begin position="367"/>
        <end position="402"/>
    </location>
</feature>
<accession>Q8L3D6</accession>
<dbReference type="InterPro" id="IPR004322">
    <property type="entry name" value="Plasmid_replicase_bac"/>
</dbReference>
<geneLocation type="plasmid" evidence="2">
    <name>pYM2</name>
</geneLocation>
<dbReference type="EMBL" id="AB084384">
    <property type="protein sequence ID" value="BAB91405.1"/>
    <property type="molecule type" value="Genomic_DNA"/>
</dbReference>
<evidence type="ECO:0000256" key="1">
    <source>
        <dbReference type="SAM" id="MobiDB-lite"/>
    </source>
</evidence>
<organism evidence="2">
    <name type="scientific">Corynebacterium efficiens</name>
    <dbReference type="NCBI Taxonomy" id="152794"/>
    <lineage>
        <taxon>Bacteria</taxon>
        <taxon>Bacillati</taxon>
        <taxon>Actinomycetota</taxon>
        <taxon>Actinomycetes</taxon>
        <taxon>Mycobacteriales</taxon>
        <taxon>Corynebacteriaceae</taxon>
        <taxon>Corynebacterium</taxon>
    </lineage>
</organism>
<name>Q8L3D6_COREC</name>
<proteinExistence type="predicted"/>
<feature type="compositionally biased region" description="Polar residues" evidence="1">
    <location>
        <begin position="369"/>
        <end position="381"/>
    </location>
</feature>
<dbReference type="Pfam" id="PF03090">
    <property type="entry name" value="Replicase"/>
    <property type="match status" value="1"/>
</dbReference>